<keyword evidence="1" id="KW-0547">Nucleotide-binding</keyword>
<comment type="caution">
    <text evidence="4">The sequence shown here is derived from an EMBL/GenBank/DDBJ whole genome shotgun (WGS) entry which is preliminary data.</text>
</comment>
<dbReference type="PANTHER" id="PTHR42794:SF2">
    <property type="entry name" value="ABC TRANSPORTER ATP-BINDING PROTEIN"/>
    <property type="match status" value="1"/>
</dbReference>
<evidence type="ECO:0000256" key="1">
    <source>
        <dbReference type="ARBA" id="ARBA00022741"/>
    </source>
</evidence>
<dbReference type="Gene3D" id="3.40.50.300">
    <property type="entry name" value="P-loop containing nucleotide triphosphate hydrolases"/>
    <property type="match status" value="1"/>
</dbReference>
<evidence type="ECO:0000313" key="5">
    <source>
        <dbReference type="Proteomes" id="UP001595833"/>
    </source>
</evidence>
<organism evidence="4 5">
    <name type="scientific">Saccharothrix xinjiangensis</name>
    <dbReference type="NCBI Taxonomy" id="204798"/>
    <lineage>
        <taxon>Bacteria</taxon>
        <taxon>Bacillati</taxon>
        <taxon>Actinomycetota</taxon>
        <taxon>Actinomycetes</taxon>
        <taxon>Pseudonocardiales</taxon>
        <taxon>Pseudonocardiaceae</taxon>
        <taxon>Saccharothrix</taxon>
    </lineage>
</organism>
<dbReference type="InterPro" id="IPR027417">
    <property type="entry name" value="P-loop_NTPase"/>
</dbReference>
<reference evidence="5" key="1">
    <citation type="journal article" date="2019" name="Int. J. Syst. Evol. Microbiol.">
        <title>The Global Catalogue of Microorganisms (GCM) 10K type strain sequencing project: providing services to taxonomists for standard genome sequencing and annotation.</title>
        <authorList>
            <consortium name="The Broad Institute Genomics Platform"/>
            <consortium name="The Broad Institute Genome Sequencing Center for Infectious Disease"/>
            <person name="Wu L."/>
            <person name="Ma J."/>
        </authorList>
    </citation>
    <scope>NUCLEOTIDE SEQUENCE [LARGE SCALE GENOMIC DNA]</scope>
    <source>
        <strain evidence="5">KCTC 12848</strain>
    </source>
</reference>
<dbReference type="InterPro" id="IPR003439">
    <property type="entry name" value="ABC_transporter-like_ATP-bd"/>
</dbReference>
<protein>
    <submittedName>
        <fullName evidence="4">ABC transporter ATP-binding protein</fullName>
    </submittedName>
</protein>
<keyword evidence="5" id="KW-1185">Reference proteome</keyword>
<dbReference type="GO" id="GO:0005524">
    <property type="term" value="F:ATP binding"/>
    <property type="evidence" value="ECO:0007669"/>
    <property type="project" value="UniProtKB-KW"/>
</dbReference>
<dbReference type="PROSITE" id="PS50893">
    <property type="entry name" value="ABC_TRANSPORTER_2"/>
    <property type="match status" value="1"/>
</dbReference>
<evidence type="ECO:0000313" key="4">
    <source>
        <dbReference type="EMBL" id="MFC5052762.1"/>
    </source>
</evidence>
<dbReference type="PANTHER" id="PTHR42794">
    <property type="entry name" value="HEMIN IMPORT ATP-BINDING PROTEIN HMUV"/>
    <property type="match status" value="1"/>
</dbReference>
<dbReference type="InterPro" id="IPR003593">
    <property type="entry name" value="AAA+_ATPase"/>
</dbReference>
<accession>A0ABV9XTG9</accession>
<keyword evidence="2 4" id="KW-0067">ATP-binding</keyword>
<dbReference type="SUPFAM" id="SSF52540">
    <property type="entry name" value="P-loop containing nucleoside triphosphate hydrolases"/>
    <property type="match status" value="1"/>
</dbReference>
<dbReference type="CDD" id="cd03214">
    <property type="entry name" value="ABC_Iron-Siderophores_B12_Hemin"/>
    <property type="match status" value="1"/>
</dbReference>
<evidence type="ECO:0000259" key="3">
    <source>
        <dbReference type="PROSITE" id="PS50893"/>
    </source>
</evidence>
<sequence>MELRIEDLVVDGILRGVDLTAGTGEVHGIVGPNGSGKSTTLRCAYRALKPHGGAVRLDGRDITAARVRDTARELAALTQDSHVEFDFTVTEVVALGRLPHGTGPGDEAIVREALSRVDAAHLAHRGFLTLSGGERQRVLIARALAQRPRVLVLDEPTNHLDISHQLAVLALVRSLGVTVLAVLHDLNLAAAHCDRLHVLDRGRVVRSGTPAEVLTPELLAEVFRVRAHVVPHPTTGAPQLLFEHQEATPC</sequence>
<dbReference type="SMART" id="SM00382">
    <property type="entry name" value="AAA"/>
    <property type="match status" value="1"/>
</dbReference>
<dbReference type="Pfam" id="PF00005">
    <property type="entry name" value="ABC_tran"/>
    <property type="match status" value="1"/>
</dbReference>
<gene>
    <name evidence="4" type="ORF">ACFPFM_03225</name>
</gene>
<feature type="domain" description="ABC transporter" evidence="3">
    <location>
        <begin position="3"/>
        <end position="226"/>
    </location>
</feature>
<name>A0ABV9XTG9_9PSEU</name>
<dbReference type="PROSITE" id="PS00211">
    <property type="entry name" value="ABC_TRANSPORTER_1"/>
    <property type="match status" value="1"/>
</dbReference>
<evidence type="ECO:0000256" key="2">
    <source>
        <dbReference type="ARBA" id="ARBA00022840"/>
    </source>
</evidence>
<dbReference type="RefSeq" id="WP_344035276.1">
    <property type="nucleotide sequence ID" value="NZ_BAAAKE010000002.1"/>
</dbReference>
<dbReference type="EMBL" id="JBHSJB010000003">
    <property type="protein sequence ID" value="MFC5052762.1"/>
    <property type="molecule type" value="Genomic_DNA"/>
</dbReference>
<dbReference type="Proteomes" id="UP001595833">
    <property type="component" value="Unassembled WGS sequence"/>
</dbReference>
<proteinExistence type="predicted"/>
<dbReference type="InterPro" id="IPR017871">
    <property type="entry name" value="ABC_transporter-like_CS"/>
</dbReference>